<evidence type="ECO:0000313" key="13">
    <source>
        <dbReference type="Proteomes" id="UP000187735"/>
    </source>
</evidence>
<reference evidence="12 13" key="1">
    <citation type="journal article" date="2016" name="Front. Microbiol.">
        <title>Fuerstia marisgermanicae gen. nov., sp. nov., an Unusual Member of the Phylum Planctomycetes from the German Wadden Sea.</title>
        <authorList>
            <person name="Kohn T."/>
            <person name="Heuer A."/>
            <person name="Jogler M."/>
            <person name="Vollmers J."/>
            <person name="Boedeker C."/>
            <person name="Bunk B."/>
            <person name="Rast P."/>
            <person name="Borchert D."/>
            <person name="Glockner I."/>
            <person name="Freese H.M."/>
            <person name="Klenk H.P."/>
            <person name="Overmann J."/>
            <person name="Kaster A.K."/>
            <person name="Rohde M."/>
            <person name="Wiegand S."/>
            <person name="Jogler C."/>
        </authorList>
    </citation>
    <scope>NUCLEOTIDE SEQUENCE [LARGE SCALE GENOMIC DNA]</scope>
    <source>
        <strain evidence="12 13">NH11</strain>
    </source>
</reference>
<evidence type="ECO:0000256" key="9">
    <source>
        <dbReference type="SAM" id="MobiDB-lite"/>
    </source>
</evidence>
<dbReference type="InterPro" id="IPR012393">
    <property type="entry name" value="Tricorn_protease"/>
</dbReference>
<dbReference type="PIRSF" id="PIRSF036421">
    <property type="entry name" value="Tricorn_protease"/>
    <property type="match status" value="1"/>
</dbReference>
<evidence type="ECO:0000259" key="11">
    <source>
        <dbReference type="PROSITE" id="PS50106"/>
    </source>
</evidence>
<evidence type="ECO:0000256" key="7">
    <source>
        <dbReference type="PIRNR" id="PIRNR036421"/>
    </source>
</evidence>
<keyword evidence="10" id="KW-0732">Signal</keyword>
<evidence type="ECO:0000256" key="5">
    <source>
        <dbReference type="ARBA" id="ARBA00022801"/>
    </source>
</evidence>
<dbReference type="GO" id="GO:0008236">
    <property type="term" value="F:serine-type peptidase activity"/>
    <property type="evidence" value="ECO:0007669"/>
    <property type="project" value="UniProtKB-UniRule"/>
</dbReference>
<dbReference type="InterPro" id="IPR011042">
    <property type="entry name" value="6-blade_b-propeller_TolB-like"/>
</dbReference>
<dbReference type="Pfam" id="PF07676">
    <property type="entry name" value="PD40"/>
    <property type="match status" value="2"/>
</dbReference>
<comment type="similarity">
    <text evidence="2 7">Belongs to the peptidase S41B family.</text>
</comment>
<evidence type="ECO:0000256" key="10">
    <source>
        <dbReference type="SAM" id="SignalP"/>
    </source>
</evidence>
<dbReference type="SUPFAM" id="SSF82171">
    <property type="entry name" value="DPP6 N-terminal domain-like"/>
    <property type="match status" value="2"/>
</dbReference>
<feature type="chain" id="PRO_5012162173" description="Tricorn protease homolog" evidence="10">
    <location>
        <begin position="20"/>
        <end position="1111"/>
    </location>
</feature>
<dbReference type="InterPro" id="IPR005151">
    <property type="entry name" value="Tail-specific_protease"/>
</dbReference>
<dbReference type="KEGG" id="fmr:Fuma_03234"/>
<dbReference type="Pfam" id="PF03572">
    <property type="entry name" value="Peptidase_S41"/>
    <property type="match status" value="1"/>
</dbReference>
<dbReference type="GO" id="GO:0005737">
    <property type="term" value="C:cytoplasm"/>
    <property type="evidence" value="ECO:0007669"/>
    <property type="project" value="UniProtKB-SubCell"/>
</dbReference>
<dbReference type="PANTHER" id="PTHR43253">
    <property type="entry name" value="TRICORN PROTEASE HOMOLOG 2-RELATED"/>
    <property type="match status" value="1"/>
</dbReference>
<feature type="signal peptide" evidence="10">
    <location>
        <begin position="1"/>
        <end position="19"/>
    </location>
</feature>
<keyword evidence="13" id="KW-1185">Reference proteome</keyword>
<name>A0A1P8WHT1_9PLAN</name>
<dbReference type="Gene3D" id="2.120.10.60">
    <property type="entry name" value="Tricorn protease N-terminal domain"/>
    <property type="match status" value="1"/>
</dbReference>
<dbReference type="EMBL" id="CP017641">
    <property type="protein sequence ID" value="APZ93616.1"/>
    <property type="molecule type" value="Genomic_DNA"/>
</dbReference>
<dbReference type="SMART" id="SM00245">
    <property type="entry name" value="TSPc"/>
    <property type="match status" value="1"/>
</dbReference>
<dbReference type="CDD" id="cd07562">
    <property type="entry name" value="Peptidase_S41_TRI"/>
    <property type="match status" value="1"/>
</dbReference>
<feature type="active site" description="Charge relay system" evidence="8">
    <location>
        <position position="1054"/>
    </location>
</feature>
<dbReference type="InterPro" id="IPR029045">
    <property type="entry name" value="ClpP/crotonase-like_dom_sf"/>
</dbReference>
<sequence length="1111" mass="124712" precursor="true">MRSLLLLLATCVSITTTTAADHLQLLTDPDLSPDGKTLLFVHRGDIWQVPTKGGQASRVTHHPAAEQEPHFSPDGKRIAFVSDRTGSRQVFVMKRGDLAPQQLTHHTEGFSLQGWYPDGASLLTLGSRDHYWKYSQRFMKIDAAERSTEQHLFNGYGTAGQISPDGSGMLFVREGERWWRKGYKGSRSAQVWHYDLREEKFSKLLDLPTGCFSPVWQPDGEGFYYCGSQKAENGARNLWHYDMQSKKSQQMTHFDDDLVTDPTISADGSTIVFSHLFNLYRWKPKKDAPPQAIKITVSREDLADDIHRRTLKEATDATFSDDGLEVAFISGGDLWVMETELCEPVQVTHTSEFESDPIFINDGDAIVCVSWKDGEPDICKIQRTDDSKYWWQNQDFSTRWLTEDAALESDLQASPDGKSLAYIRERGDLWIRNLETGEATRLVKSFTAPDYDFSPDGQWIVYDKTDDNFNTDIWIAPVDQSSDPVNISRHPDDESGPRWSSDGKLIAFTGRRADDEVDIYYVWLTEEDADTDTRDRKLQKALKALEKSRETLLKDKPKPDSKSENETEKNSETDGDKPEKPEAKDKLKESAERRVPVVRIDFKDIHRRLKRISNANAGEKVLGWSPDGKKLIFSGSVGGAAGTYSVEFPDKLTPKKITKDTGSIKGWLKSPDRMLWLSSGIPGLQPLSGEAKKYTFNARQELSRTARLQAGFDTAWRIMRDWWYDDNYGNHNWNQIRRKYGAAAAAAGDLSSLARVIQLMLGELNGSHLGFYPGESLTPELKGGDDWRPTTSHLGVRFDSKFKGPGLKVKDVIPEGPATDDSSRIEPGEVILAIDGTAVDPAFDLTRVLNGPLDRDIALKVKAAGKNGATRDVTLRPTSYSLVRSLLYLKWQDDNRKLVAKKADNIGYLHIQGMNWTSFLDFERELYDVGYGKDGIIIDVRDNGGGSTTDHLLTALTQPQHAITIPRGGGTGYPQSRMVYATWNKPIVVMCNQNSYSNAEIFSHAIKNLGRGKLVGVPTAGGVISTGIRRVMDVGAIRLPFRGWYVKATGEDMELNGAVPDVIVWPKPTEIPSGRDRQLNRAVKVLQQEIKDWKAEERPPLIRATERAKKK</sequence>
<dbReference type="InterPro" id="IPR036034">
    <property type="entry name" value="PDZ_sf"/>
</dbReference>
<dbReference type="SUPFAM" id="SSF52096">
    <property type="entry name" value="ClpP/crotonase"/>
    <property type="match status" value="1"/>
</dbReference>
<feature type="region of interest" description="Disordered" evidence="9">
    <location>
        <begin position="481"/>
        <end position="502"/>
    </location>
</feature>
<dbReference type="SUPFAM" id="SSF50156">
    <property type="entry name" value="PDZ domain-like"/>
    <property type="match status" value="1"/>
</dbReference>
<keyword evidence="6 7" id="KW-0720">Serine protease</keyword>
<dbReference type="InterPro" id="IPR028204">
    <property type="entry name" value="Tricorn_C1"/>
</dbReference>
<dbReference type="PANTHER" id="PTHR43253:SF1">
    <property type="entry name" value="TRICORN PROTEASE HOMOLOG 2-RELATED"/>
    <property type="match status" value="1"/>
</dbReference>
<dbReference type="PROSITE" id="PS50106">
    <property type="entry name" value="PDZ"/>
    <property type="match status" value="1"/>
</dbReference>
<dbReference type="EC" id="3.4.21.-" evidence="7"/>
<dbReference type="OrthoDB" id="269409at2"/>
<dbReference type="GO" id="GO:0006508">
    <property type="term" value="P:proteolysis"/>
    <property type="evidence" value="ECO:0007669"/>
    <property type="project" value="UniProtKB-UniRule"/>
</dbReference>
<comment type="function">
    <text evidence="7">Degrades oligopeptides.</text>
</comment>
<dbReference type="InterPro" id="IPR001478">
    <property type="entry name" value="PDZ"/>
</dbReference>
<keyword evidence="3 7" id="KW-0963">Cytoplasm</keyword>
<dbReference type="Proteomes" id="UP000187735">
    <property type="component" value="Chromosome"/>
</dbReference>
<keyword evidence="5 7" id="KW-0378">Hydrolase</keyword>
<feature type="region of interest" description="Disordered" evidence="9">
    <location>
        <begin position="548"/>
        <end position="591"/>
    </location>
</feature>
<dbReference type="Pfam" id="PF14684">
    <property type="entry name" value="Tricorn_C1"/>
    <property type="match status" value="1"/>
</dbReference>
<dbReference type="Pfam" id="PF26549">
    <property type="entry name" value="Tricorn_N"/>
    <property type="match status" value="1"/>
</dbReference>
<keyword evidence="4 7" id="KW-0645">Protease</keyword>
<protein>
    <recommendedName>
        <fullName evidence="7">Tricorn protease homolog</fullName>
        <ecNumber evidence="7">3.4.21.-</ecNumber>
    </recommendedName>
</protein>
<dbReference type="Gene3D" id="2.120.10.30">
    <property type="entry name" value="TolB, C-terminal domain"/>
    <property type="match status" value="2"/>
</dbReference>
<feature type="region of interest" description="Disordered" evidence="9">
    <location>
        <begin position="53"/>
        <end position="72"/>
    </location>
</feature>
<organism evidence="12 13">
    <name type="scientific">Fuerstiella marisgermanici</name>
    <dbReference type="NCBI Taxonomy" id="1891926"/>
    <lineage>
        <taxon>Bacteria</taxon>
        <taxon>Pseudomonadati</taxon>
        <taxon>Planctomycetota</taxon>
        <taxon>Planctomycetia</taxon>
        <taxon>Planctomycetales</taxon>
        <taxon>Planctomycetaceae</taxon>
        <taxon>Fuerstiella</taxon>
    </lineage>
</organism>
<dbReference type="Gene3D" id="2.30.42.10">
    <property type="match status" value="1"/>
</dbReference>
<feature type="compositionally biased region" description="Basic and acidic residues" evidence="9">
    <location>
        <begin position="63"/>
        <end position="72"/>
    </location>
</feature>
<evidence type="ECO:0000256" key="4">
    <source>
        <dbReference type="ARBA" id="ARBA00022670"/>
    </source>
</evidence>
<gene>
    <name evidence="12" type="primary">tri1</name>
    <name evidence="12" type="ORF">Fuma_03234</name>
</gene>
<proteinExistence type="inferred from homology"/>
<dbReference type="STRING" id="1891926.Fuma_03234"/>
<evidence type="ECO:0000256" key="8">
    <source>
        <dbReference type="PIRSR" id="PIRSR036421-1"/>
    </source>
</evidence>
<evidence type="ECO:0000313" key="12">
    <source>
        <dbReference type="EMBL" id="APZ93616.1"/>
    </source>
</evidence>
<evidence type="ECO:0000256" key="2">
    <source>
        <dbReference type="ARBA" id="ARBA00008524"/>
    </source>
</evidence>
<dbReference type="SMART" id="SM00228">
    <property type="entry name" value="PDZ"/>
    <property type="match status" value="1"/>
</dbReference>
<evidence type="ECO:0000256" key="6">
    <source>
        <dbReference type="ARBA" id="ARBA00022825"/>
    </source>
</evidence>
<accession>A0A1P8WHT1</accession>
<feature type="active site" description="Charge relay system" evidence="8">
    <location>
        <position position="768"/>
    </location>
</feature>
<dbReference type="Gene3D" id="3.30.750.44">
    <property type="match status" value="1"/>
</dbReference>
<dbReference type="InterPro" id="IPR011659">
    <property type="entry name" value="WD40"/>
</dbReference>
<comment type="subcellular location">
    <subcellularLocation>
        <location evidence="1 7">Cytoplasm</location>
    </subcellularLocation>
</comment>
<evidence type="ECO:0000256" key="1">
    <source>
        <dbReference type="ARBA" id="ARBA00004496"/>
    </source>
</evidence>
<dbReference type="RefSeq" id="WP_077025055.1">
    <property type="nucleotide sequence ID" value="NZ_CP017641.1"/>
</dbReference>
<feature type="active site" description="Nucleophile" evidence="8">
    <location>
        <position position="997"/>
    </location>
</feature>
<feature type="domain" description="PDZ" evidence="11">
    <location>
        <begin position="788"/>
        <end position="839"/>
    </location>
</feature>
<dbReference type="AlphaFoldDB" id="A0A1P8WHT1"/>
<evidence type="ECO:0000256" key="3">
    <source>
        <dbReference type="ARBA" id="ARBA00022490"/>
    </source>
</evidence>
<dbReference type="Gene3D" id="3.90.226.10">
    <property type="entry name" value="2-enoyl-CoA Hydratase, Chain A, domain 1"/>
    <property type="match status" value="1"/>
</dbReference>